<evidence type="ECO:0000313" key="1">
    <source>
        <dbReference type="EMBL" id="UVE49645.1"/>
    </source>
</evidence>
<name>A0ABY5RC91_HALLR</name>
<proteinExistence type="predicted"/>
<dbReference type="GeneID" id="74529659"/>
<accession>A0ABY5RC91</accession>
<dbReference type="EMBL" id="CP078063">
    <property type="protein sequence ID" value="UVE49645.1"/>
    <property type="molecule type" value="Genomic_DNA"/>
</dbReference>
<keyword evidence="2" id="KW-1185">Reference proteome</keyword>
<organism evidence="1 2">
    <name type="scientific">Haloferax larsenii</name>
    <dbReference type="NCBI Taxonomy" id="302484"/>
    <lineage>
        <taxon>Archaea</taxon>
        <taxon>Methanobacteriati</taxon>
        <taxon>Methanobacteriota</taxon>
        <taxon>Stenosarchaea group</taxon>
        <taxon>Halobacteria</taxon>
        <taxon>Halobacteriales</taxon>
        <taxon>Haloferacaceae</taxon>
        <taxon>Haloferax</taxon>
    </lineage>
</organism>
<reference evidence="1" key="1">
    <citation type="submission" date="2021-07" db="EMBL/GenBank/DDBJ databases">
        <title>Studies on halocins as antimicrobial molecules from haloarchaea.</title>
        <authorList>
            <person name="Kumar S."/>
            <person name="Khare S.K."/>
        </authorList>
    </citation>
    <scope>NUCLEOTIDE SEQUENCE</scope>
    <source>
        <strain evidence="1">NCIM 5678</strain>
    </source>
</reference>
<protein>
    <submittedName>
        <fullName evidence="1">Uncharacterized protein</fullName>
    </submittedName>
</protein>
<dbReference type="Proteomes" id="UP001058330">
    <property type="component" value="Chromosome"/>
</dbReference>
<sequence>MKSDKTSDKCESTTNHPTDGYVCDDCGSEFDTSLTAWMKTWNAPEHGENGLCFRCTGCYNIGVIVYDSEEGGVKRRHGMVADVADEPESDADNIWVAADDNGILMTDGGRDLDAIDADIQHELAGYHDDILNIESTTLVHEDDDAYYVIANYWTLAELNVPEEDWRPVVGEIYTPAVSEVANGEYGDVSAAGYPLILRKED</sequence>
<evidence type="ECO:0000313" key="2">
    <source>
        <dbReference type="Proteomes" id="UP001058330"/>
    </source>
</evidence>
<dbReference type="RefSeq" id="WP_258302071.1">
    <property type="nucleotide sequence ID" value="NZ_CP078063.1"/>
</dbReference>
<gene>
    <name evidence="1" type="ORF">KU306_12095</name>
</gene>